<dbReference type="RefSeq" id="WP_188892257.1">
    <property type="nucleotide sequence ID" value="NZ_BMHY01000013.1"/>
</dbReference>
<dbReference type="EMBL" id="BMHY01000013">
    <property type="protein sequence ID" value="GGG84835.1"/>
    <property type="molecule type" value="Genomic_DNA"/>
</dbReference>
<keyword evidence="1" id="KW-1133">Transmembrane helix</keyword>
<evidence type="ECO:0000256" key="1">
    <source>
        <dbReference type="SAM" id="Phobius"/>
    </source>
</evidence>
<dbReference type="Proteomes" id="UP000600247">
    <property type="component" value="Unassembled WGS sequence"/>
</dbReference>
<feature type="transmembrane region" description="Helical" evidence="1">
    <location>
        <begin position="9"/>
        <end position="27"/>
    </location>
</feature>
<evidence type="ECO:0000313" key="2">
    <source>
        <dbReference type="EMBL" id="GGG84835.1"/>
    </source>
</evidence>
<sequence>MIKVKVKTLLGLAVLLILGGIIVYWSLPSILYDNKKYDALLKLFPNDSRAEMALYFSAGDAFDIQQGDYRIFIYPVGSNYSSGTINTTADQRDYAIQQLEKIIRTYGASPYIYRTKSSLAKLYMWGMEWDKAEALFKELKEKEMNNRENEPYLIKETDDFLKVLESRHTDPSQQPLLTGKVTIGDKPAKDVYVVLHPKDNNGWHSPPFGYYPIALTDNEGVYRFYDANGIQGDYEVGVGVTPEQVNGSYLGDPQIRYVSLKEGATEVYDLTFAPQVQVVSPTNKEVIRGDQLNFAWEAYPGASYYELSITDFMRDEKGKIIGSTGTTLDGRWKETNAVYSVEALRQQPHGYGKSGGGKGQKTAIGNSGILGAVYPGGDFIWSVQAYDAGGKLLSSSSGYNTLLDGVQPFFSLNSEGILEGDRFVMKGDYESAIRSYEAEKDSDYALRALASMAMNGVTMEDNGDVAKGLTYLKRIAKPSRYDQEKIRSAEEILAKRRVEP</sequence>
<dbReference type="Gene3D" id="1.25.40.10">
    <property type="entry name" value="Tetratricopeptide repeat domain"/>
    <property type="match status" value="1"/>
</dbReference>
<evidence type="ECO:0000313" key="3">
    <source>
        <dbReference type="Proteomes" id="UP000600247"/>
    </source>
</evidence>
<protein>
    <recommendedName>
        <fullName evidence="4">Tetratricopeptide repeat protein</fullName>
    </recommendedName>
</protein>
<dbReference type="AlphaFoldDB" id="A0A917HN94"/>
<organism evidence="2 3">
    <name type="scientific">Paenibacillus radicis</name>
    <name type="common">ex Gao et al. 2016</name>
    <dbReference type="NCBI Taxonomy" id="1737354"/>
    <lineage>
        <taxon>Bacteria</taxon>
        <taxon>Bacillati</taxon>
        <taxon>Bacillota</taxon>
        <taxon>Bacilli</taxon>
        <taxon>Bacillales</taxon>
        <taxon>Paenibacillaceae</taxon>
        <taxon>Paenibacillus</taxon>
    </lineage>
</organism>
<evidence type="ECO:0008006" key="4">
    <source>
        <dbReference type="Google" id="ProtNLM"/>
    </source>
</evidence>
<dbReference type="InterPro" id="IPR011990">
    <property type="entry name" value="TPR-like_helical_dom_sf"/>
</dbReference>
<proteinExistence type="predicted"/>
<gene>
    <name evidence="2" type="ORF">GCM10010918_48400</name>
</gene>
<keyword evidence="1" id="KW-0812">Transmembrane</keyword>
<reference evidence="2 3" key="1">
    <citation type="journal article" date="2014" name="Int. J. Syst. Evol. Microbiol.">
        <title>Complete genome sequence of Corynebacterium casei LMG S-19264T (=DSM 44701T), isolated from a smear-ripened cheese.</title>
        <authorList>
            <consortium name="US DOE Joint Genome Institute (JGI-PGF)"/>
            <person name="Walter F."/>
            <person name="Albersmeier A."/>
            <person name="Kalinowski J."/>
            <person name="Ruckert C."/>
        </authorList>
    </citation>
    <scope>NUCLEOTIDE SEQUENCE [LARGE SCALE GENOMIC DNA]</scope>
    <source>
        <strain evidence="2 3">CGMCC 1.15286</strain>
    </source>
</reference>
<keyword evidence="3" id="KW-1185">Reference proteome</keyword>
<name>A0A917HN94_9BACL</name>
<keyword evidence="1" id="KW-0472">Membrane</keyword>
<comment type="caution">
    <text evidence="2">The sequence shown here is derived from an EMBL/GenBank/DDBJ whole genome shotgun (WGS) entry which is preliminary data.</text>
</comment>
<accession>A0A917HN94</accession>